<proteinExistence type="predicted"/>
<comment type="caution">
    <text evidence="7">The sequence shown here is derived from an EMBL/GenBank/DDBJ whole genome shotgun (WGS) entry which is preliminary data.</text>
</comment>
<keyword evidence="8" id="KW-1185">Reference proteome</keyword>
<dbReference type="InterPro" id="IPR011701">
    <property type="entry name" value="MFS"/>
</dbReference>
<dbReference type="PROSITE" id="PS50850">
    <property type="entry name" value="MFS"/>
    <property type="match status" value="1"/>
</dbReference>
<feature type="transmembrane region" description="Helical" evidence="5">
    <location>
        <begin position="59"/>
        <end position="79"/>
    </location>
</feature>
<evidence type="ECO:0000313" key="8">
    <source>
        <dbReference type="Proteomes" id="UP001139648"/>
    </source>
</evidence>
<feature type="transmembrane region" description="Helical" evidence="5">
    <location>
        <begin position="336"/>
        <end position="360"/>
    </location>
</feature>
<accession>A0A9X2GLR0</accession>
<feature type="transmembrane region" description="Helical" evidence="5">
    <location>
        <begin position="91"/>
        <end position="110"/>
    </location>
</feature>
<feature type="domain" description="Major facilitator superfamily (MFS) profile" evidence="6">
    <location>
        <begin position="23"/>
        <end position="419"/>
    </location>
</feature>
<evidence type="ECO:0000256" key="2">
    <source>
        <dbReference type="ARBA" id="ARBA00022692"/>
    </source>
</evidence>
<feature type="transmembrane region" description="Helical" evidence="5">
    <location>
        <begin position="301"/>
        <end position="324"/>
    </location>
</feature>
<feature type="transmembrane region" description="Helical" evidence="5">
    <location>
        <begin position="245"/>
        <end position="266"/>
    </location>
</feature>
<dbReference type="EMBL" id="JAMZEB010000002">
    <property type="protein sequence ID" value="MCP2357856.1"/>
    <property type="molecule type" value="Genomic_DNA"/>
</dbReference>
<comment type="subcellular location">
    <subcellularLocation>
        <location evidence="1">Cell membrane</location>
        <topology evidence="1">Multi-pass membrane protein</topology>
    </subcellularLocation>
</comment>
<name>A0A9X2GLR0_9ACTN</name>
<keyword evidence="4 5" id="KW-0472">Membrane</keyword>
<dbReference type="GO" id="GO:0022857">
    <property type="term" value="F:transmembrane transporter activity"/>
    <property type="evidence" value="ECO:0007669"/>
    <property type="project" value="InterPro"/>
</dbReference>
<dbReference type="Gene3D" id="1.20.1250.20">
    <property type="entry name" value="MFS general substrate transporter like domains"/>
    <property type="match status" value="1"/>
</dbReference>
<evidence type="ECO:0000256" key="1">
    <source>
        <dbReference type="ARBA" id="ARBA00004651"/>
    </source>
</evidence>
<dbReference type="Pfam" id="PF07690">
    <property type="entry name" value="MFS_1"/>
    <property type="match status" value="1"/>
</dbReference>
<keyword evidence="2 5" id="KW-0812">Transmembrane</keyword>
<feature type="transmembrane region" description="Helical" evidence="5">
    <location>
        <begin position="116"/>
        <end position="136"/>
    </location>
</feature>
<dbReference type="GO" id="GO:0005886">
    <property type="term" value="C:plasma membrane"/>
    <property type="evidence" value="ECO:0007669"/>
    <property type="project" value="UniProtKB-SubCell"/>
</dbReference>
<evidence type="ECO:0000256" key="4">
    <source>
        <dbReference type="ARBA" id="ARBA00023136"/>
    </source>
</evidence>
<dbReference type="AlphaFoldDB" id="A0A9X2GLR0"/>
<evidence type="ECO:0000256" key="3">
    <source>
        <dbReference type="ARBA" id="ARBA00022989"/>
    </source>
</evidence>
<feature type="transmembrane region" description="Helical" evidence="5">
    <location>
        <begin position="184"/>
        <end position="204"/>
    </location>
</feature>
<protein>
    <submittedName>
        <fullName evidence="7">MFS family permease</fullName>
    </submittedName>
</protein>
<evidence type="ECO:0000256" key="5">
    <source>
        <dbReference type="SAM" id="Phobius"/>
    </source>
</evidence>
<organism evidence="7 8">
    <name type="scientific">Nonomuraea thailandensis</name>
    <dbReference type="NCBI Taxonomy" id="1188745"/>
    <lineage>
        <taxon>Bacteria</taxon>
        <taxon>Bacillati</taxon>
        <taxon>Actinomycetota</taxon>
        <taxon>Actinomycetes</taxon>
        <taxon>Streptosporangiales</taxon>
        <taxon>Streptosporangiaceae</taxon>
        <taxon>Nonomuraea</taxon>
    </lineage>
</organism>
<dbReference type="InterPro" id="IPR036259">
    <property type="entry name" value="MFS_trans_sf"/>
</dbReference>
<dbReference type="SUPFAM" id="SSF103473">
    <property type="entry name" value="MFS general substrate transporter"/>
    <property type="match status" value="1"/>
</dbReference>
<evidence type="ECO:0000259" key="6">
    <source>
        <dbReference type="PROSITE" id="PS50850"/>
    </source>
</evidence>
<sequence length="419" mass="40972">MSSEIDARGPRELPGKAPSPGGVLALLAAATATGSTGLAAGGTAGALLGAELAGTSAAAGLPVALLVVGSAAGAVLVSAQAGRGRRGRGLAIGYLVGVAGAIIVILAAVVRSVPLLLAGSVVLGVANSSVFMARYAALGVGSARGRGLALGAVFVATAAGAVLSPLLLGPSGALAEAAGLPRLAGLYLVAVVAFGLAALMFAAASVPRFPVLGRAAPVLSHRGVRAPGRAELLGGLRGRQVRSALVTLAVANFVMVAFMSVAPVHLLEHGHGLQPIGLIVALHVAGMFAPSPLTGHLADRFGALPVVVLGWVLLLAVCLIGLLVSPGGTATMTIHLLLLGVAWNCGVVTGSAMLAAAVPAGLRPHVEGVGEVVMQLAAMLAAPVASVITAAAGYPVFSLACAFVALGALIHSYRSRGRP</sequence>
<evidence type="ECO:0000313" key="7">
    <source>
        <dbReference type="EMBL" id="MCP2357856.1"/>
    </source>
</evidence>
<feature type="transmembrane region" description="Helical" evidence="5">
    <location>
        <begin position="396"/>
        <end position="413"/>
    </location>
</feature>
<feature type="transmembrane region" description="Helical" evidence="5">
    <location>
        <begin position="148"/>
        <end position="168"/>
    </location>
</feature>
<dbReference type="Proteomes" id="UP001139648">
    <property type="component" value="Unassembled WGS sequence"/>
</dbReference>
<dbReference type="PANTHER" id="PTHR23534">
    <property type="entry name" value="MFS PERMEASE"/>
    <property type="match status" value="1"/>
</dbReference>
<reference evidence="7" key="1">
    <citation type="submission" date="2022-06" db="EMBL/GenBank/DDBJ databases">
        <title>Sequencing the genomes of 1000 actinobacteria strains.</title>
        <authorList>
            <person name="Klenk H.-P."/>
        </authorList>
    </citation>
    <scope>NUCLEOTIDE SEQUENCE</scope>
    <source>
        <strain evidence="7">DSM 46694</strain>
    </source>
</reference>
<dbReference type="InterPro" id="IPR020846">
    <property type="entry name" value="MFS_dom"/>
</dbReference>
<dbReference type="RefSeq" id="WP_253744959.1">
    <property type="nucleotide sequence ID" value="NZ_BAABKA010000026.1"/>
</dbReference>
<gene>
    <name evidence="7" type="ORF">HD597_004876</name>
</gene>
<dbReference type="PANTHER" id="PTHR23534:SF1">
    <property type="entry name" value="MAJOR FACILITATOR SUPERFAMILY PROTEIN"/>
    <property type="match status" value="1"/>
</dbReference>
<keyword evidence="3 5" id="KW-1133">Transmembrane helix</keyword>